<dbReference type="EMBL" id="UOFS01000007">
    <property type="protein sequence ID" value="VAW91865.1"/>
    <property type="molecule type" value="Genomic_DNA"/>
</dbReference>
<evidence type="ECO:0008006" key="2">
    <source>
        <dbReference type="Google" id="ProtNLM"/>
    </source>
</evidence>
<organism evidence="1">
    <name type="scientific">hydrothermal vent metagenome</name>
    <dbReference type="NCBI Taxonomy" id="652676"/>
    <lineage>
        <taxon>unclassified sequences</taxon>
        <taxon>metagenomes</taxon>
        <taxon>ecological metagenomes</taxon>
    </lineage>
</organism>
<reference evidence="1" key="1">
    <citation type="submission" date="2018-06" db="EMBL/GenBank/DDBJ databases">
        <authorList>
            <person name="Zhirakovskaya E."/>
        </authorList>
    </citation>
    <scope>NUCLEOTIDE SEQUENCE</scope>
</reference>
<protein>
    <recommendedName>
        <fullName evidence="2">Lipoprotein</fullName>
    </recommendedName>
</protein>
<evidence type="ECO:0000313" key="1">
    <source>
        <dbReference type="EMBL" id="VAW91865.1"/>
    </source>
</evidence>
<gene>
    <name evidence="1" type="ORF">MNBD_GAMMA22-1548</name>
</gene>
<dbReference type="PROSITE" id="PS51257">
    <property type="entry name" value="PROKAR_LIPOPROTEIN"/>
    <property type="match status" value="1"/>
</dbReference>
<proteinExistence type="predicted"/>
<name>A0A3B0ZEK3_9ZZZZ</name>
<sequence>MLKFNLIFLILSLIITVSCATVEPIQALGHTWRAYERTIRWGDVSGAVHFLKEDAVTSAKFPKNIKSLKVTGYDVIQKGINEDDMVAHQTVKIRFYNVNDFVEKSFIDKQEWQYDAKNNRWYLSSKLLKFPVTP</sequence>
<accession>A0A3B0ZEK3</accession>
<dbReference type="AlphaFoldDB" id="A0A3B0ZEK3"/>